<dbReference type="Proteomes" id="UP000605099">
    <property type="component" value="Unassembled WGS sequence"/>
</dbReference>
<proteinExistence type="predicted"/>
<evidence type="ECO:0008006" key="3">
    <source>
        <dbReference type="Google" id="ProtNLM"/>
    </source>
</evidence>
<gene>
    <name evidence="1" type="ORF">GCM10011349_07040</name>
</gene>
<dbReference type="RefSeq" id="WP_188818308.1">
    <property type="nucleotide sequence ID" value="NZ_BMLK01000003.1"/>
</dbReference>
<comment type="caution">
    <text evidence="1">The sequence shown here is derived from an EMBL/GenBank/DDBJ whole genome shotgun (WGS) entry which is preliminary data.</text>
</comment>
<dbReference type="Pfam" id="PF09912">
    <property type="entry name" value="DUF2141"/>
    <property type="match status" value="1"/>
</dbReference>
<accession>A0ABQ2JBH6</accession>
<keyword evidence="2" id="KW-1185">Reference proteome</keyword>
<protein>
    <recommendedName>
        <fullName evidence="3">DUF2141 domain-containing protein</fullName>
    </recommendedName>
</protein>
<sequence>MIKTKFLTRTGVGSRKAILAGLAIAGAMGFSVSAPAIAQYRNEIRNDMSRCSSGSGPAVMVTVEGIKASQGNLRIQTYRATSGEWLKKGKWLSRIDVPAKAGTMTFCLPVPAPGTYGVAVRHDLNGNGDTDIMSDGGAMSNNPSINIFNLGKPSYSKVGVPVGKSVKSIRVEMKYM</sequence>
<name>A0ABQ2JBH6_9SPHN</name>
<organism evidence="1 2">
    <name type="scientific">Novosphingobium indicum</name>
    <dbReference type="NCBI Taxonomy" id="462949"/>
    <lineage>
        <taxon>Bacteria</taxon>
        <taxon>Pseudomonadati</taxon>
        <taxon>Pseudomonadota</taxon>
        <taxon>Alphaproteobacteria</taxon>
        <taxon>Sphingomonadales</taxon>
        <taxon>Sphingomonadaceae</taxon>
        <taxon>Novosphingobium</taxon>
    </lineage>
</organism>
<evidence type="ECO:0000313" key="2">
    <source>
        <dbReference type="Proteomes" id="UP000605099"/>
    </source>
</evidence>
<evidence type="ECO:0000313" key="1">
    <source>
        <dbReference type="EMBL" id="GGN43193.1"/>
    </source>
</evidence>
<dbReference type="EMBL" id="BMLK01000003">
    <property type="protein sequence ID" value="GGN43193.1"/>
    <property type="molecule type" value="Genomic_DNA"/>
</dbReference>
<dbReference type="InterPro" id="IPR018673">
    <property type="entry name" value="DUF2141"/>
</dbReference>
<reference evidence="2" key="1">
    <citation type="journal article" date="2019" name="Int. J. Syst. Evol. Microbiol.">
        <title>The Global Catalogue of Microorganisms (GCM) 10K type strain sequencing project: providing services to taxonomists for standard genome sequencing and annotation.</title>
        <authorList>
            <consortium name="The Broad Institute Genomics Platform"/>
            <consortium name="The Broad Institute Genome Sequencing Center for Infectious Disease"/>
            <person name="Wu L."/>
            <person name="Ma J."/>
        </authorList>
    </citation>
    <scope>NUCLEOTIDE SEQUENCE [LARGE SCALE GENOMIC DNA]</scope>
    <source>
        <strain evidence="2">CGMCC 1.6784</strain>
    </source>
</reference>